<name>A0A0P9FG09_9CHLR</name>
<evidence type="ECO:0008006" key="4">
    <source>
        <dbReference type="Google" id="ProtNLM"/>
    </source>
</evidence>
<feature type="transmembrane region" description="Helical" evidence="1">
    <location>
        <begin position="197"/>
        <end position="219"/>
    </location>
</feature>
<dbReference type="Proteomes" id="UP000050509">
    <property type="component" value="Unassembled WGS sequence"/>
</dbReference>
<dbReference type="PATRIC" id="fig|186479.3.peg.9692"/>
<feature type="transmembrane region" description="Helical" evidence="1">
    <location>
        <begin position="119"/>
        <end position="143"/>
    </location>
</feature>
<evidence type="ECO:0000256" key="1">
    <source>
        <dbReference type="SAM" id="Phobius"/>
    </source>
</evidence>
<evidence type="ECO:0000313" key="2">
    <source>
        <dbReference type="EMBL" id="KPV52040.1"/>
    </source>
</evidence>
<comment type="caution">
    <text evidence="2">The sequence shown here is derived from an EMBL/GenBank/DDBJ whole genome shotgun (WGS) entry which is preliminary data.</text>
</comment>
<feature type="transmembrane region" description="Helical" evidence="1">
    <location>
        <begin position="163"/>
        <end position="185"/>
    </location>
</feature>
<keyword evidence="1" id="KW-0812">Transmembrane</keyword>
<dbReference type="EMBL" id="LJCR01000682">
    <property type="protein sequence ID" value="KPV52040.1"/>
    <property type="molecule type" value="Genomic_DNA"/>
</dbReference>
<proteinExistence type="predicted"/>
<organism evidence="2 3">
    <name type="scientific">Kouleothrix aurantiaca</name>
    <dbReference type="NCBI Taxonomy" id="186479"/>
    <lineage>
        <taxon>Bacteria</taxon>
        <taxon>Bacillati</taxon>
        <taxon>Chloroflexota</taxon>
        <taxon>Chloroflexia</taxon>
        <taxon>Chloroflexales</taxon>
        <taxon>Roseiflexineae</taxon>
        <taxon>Roseiflexaceae</taxon>
        <taxon>Kouleothrix</taxon>
    </lineage>
</organism>
<feature type="transmembrane region" description="Helical" evidence="1">
    <location>
        <begin position="291"/>
        <end position="309"/>
    </location>
</feature>
<keyword evidence="1" id="KW-0472">Membrane</keyword>
<dbReference type="AlphaFoldDB" id="A0A0P9FG09"/>
<feature type="transmembrane region" description="Helical" evidence="1">
    <location>
        <begin position="52"/>
        <end position="78"/>
    </location>
</feature>
<reference evidence="2 3" key="1">
    <citation type="submission" date="2015-09" db="EMBL/GenBank/DDBJ databases">
        <title>Draft genome sequence of Kouleothrix aurantiaca JCM 19913.</title>
        <authorList>
            <person name="Hemp J."/>
        </authorList>
    </citation>
    <scope>NUCLEOTIDE SEQUENCE [LARGE SCALE GENOMIC DNA]</scope>
    <source>
        <strain evidence="2 3">COM-B</strain>
    </source>
</reference>
<keyword evidence="3" id="KW-1185">Reference proteome</keyword>
<feature type="transmembrane region" description="Helical" evidence="1">
    <location>
        <begin position="250"/>
        <end position="271"/>
    </location>
</feature>
<feature type="non-terminal residue" evidence="2">
    <location>
        <position position="1"/>
    </location>
</feature>
<keyword evidence="1" id="KW-1133">Transmembrane helix</keyword>
<feature type="transmembrane region" description="Helical" evidence="1">
    <location>
        <begin position="12"/>
        <end position="32"/>
    </location>
</feature>
<feature type="transmembrane region" description="Helical" evidence="1">
    <location>
        <begin position="90"/>
        <end position="107"/>
    </location>
</feature>
<evidence type="ECO:0000313" key="3">
    <source>
        <dbReference type="Proteomes" id="UP000050509"/>
    </source>
</evidence>
<protein>
    <recommendedName>
        <fullName evidence="4">Amino acid permease</fullName>
    </recommendedName>
</protein>
<gene>
    <name evidence="2" type="ORF">SE17_17840</name>
</gene>
<dbReference type="Gene3D" id="1.20.1740.10">
    <property type="entry name" value="Amino acid/polyamine transporter I"/>
    <property type="match status" value="1"/>
</dbReference>
<accession>A0A0P9FG09</accession>
<sequence length="374" mass="40215">ALARIGPRAGVGVLVLLGLVNVLTIAWIAEAFGRTGSIRYGRVFMSRIVTEYLGRSSGIARSVATLVYCVLALFAYYLGFSTTLAASTPIPAWVWVALLFLVNVYYVRRKTISATVASALVVGAASIVLILLLSLLAFTQARAANLAYVALPGVGGRPFDSTLLQLAIGVVLTVYSGHLALGNCAQVTLRRDPSGRALIRGASTALLASIVLFCIWVVAVNGAIAPETLARETGTALVPLAAQFGTPVRILGTIYVLLAIGLISVHAALNLFGLTREVLSPLRISERWRPLLHLVPMTVIVLLTEWMLISQWSSFAQITSLRGALAPPVLVSARRHRKHGPVRVVATGWLYQALYRLGMPPFGLHRLYYGRVPE</sequence>